<comment type="cofactor">
    <cofactor evidence="4">
        <name>Mg(2+)</name>
        <dbReference type="ChEBI" id="CHEBI:18420"/>
    </cofactor>
    <text evidence="4">Binds 2 magnesium ions per monomer.</text>
</comment>
<dbReference type="GO" id="GO:0000162">
    <property type="term" value="P:L-tryptophan biosynthetic process"/>
    <property type="evidence" value="ECO:0007669"/>
    <property type="project" value="UniProtKB-UniRule"/>
</dbReference>
<evidence type="ECO:0000259" key="6">
    <source>
        <dbReference type="Pfam" id="PF02885"/>
    </source>
</evidence>
<feature type="domain" description="Glycosyl transferase family 3 N-terminal" evidence="6">
    <location>
        <begin position="4"/>
        <end position="66"/>
    </location>
</feature>
<dbReference type="HAMAP" id="MF_00211">
    <property type="entry name" value="TrpD"/>
    <property type="match status" value="1"/>
</dbReference>
<feature type="binding site" evidence="4">
    <location>
        <position position="164"/>
    </location>
    <ligand>
        <name>anthranilate</name>
        <dbReference type="ChEBI" id="CHEBI:16567"/>
        <label>2</label>
    </ligand>
</feature>
<dbReference type="GO" id="GO:0005829">
    <property type="term" value="C:cytosol"/>
    <property type="evidence" value="ECO:0007669"/>
    <property type="project" value="TreeGrafter"/>
</dbReference>
<feature type="binding site" evidence="4">
    <location>
        <position position="223"/>
    </location>
    <ligand>
        <name>Mg(2+)</name>
        <dbReference type="ChEBI" id="CHEBI:18420"/>
        <label>2</label>
    </ligand>
</feature>
<dbReference type="SUPFAM" id="SSF47648">
    <property type="entry name" value="Nucleoside phosphorylase/phosphoribosyltransferase N-terminal domain"/>
    <property type="match status" value="1"/>
</dbReference>
<dbReference type="GO" id="GO:0000287">
    <property type="term" value="F:magnesium ion binding"/>
    <property type="evidence" value="ECO:0007669"/>
    <property type="project" value="UniProtKB-UniRule"/>
</dbReference>
<dbReference type="Gene3D" id="3.40.1030.10">
    <property type="entry name" value="Nucleoside phosphorylase/phosphoribosyltransferase catalytic domain"/>
    <property type="match status" value="1"/>
</dbReference>
<dbReference type="GO" id="GO:0004048">
    <property type="term" value="F:anthranilate phosphoribosyltransferase activity"/>
    <property type="evidence" value="ECO:0007669"/>
    <property type="project" value="UniProtKB-UniRule"/>
</dbReference>
<dbReference type="Pfam" id="PF00591">
    <property type="entry name" value="Glycos_transf_3"/>
    <property type="match status" value="1"/>
</dbReference>
<evidence type="ECO:0000313" key="7">
    <source>
        <dbReference type="EMBL" id="AWR94973.1"/>
    </source>
</evidence>
<feature type="binding site" evidence="4">
    <location>
        <position position="91"/>
    </location>
    <ligand>
        <name>Mg(2+)</name>
        <dbReference type="ChEBI" id="CHEBI:18420"/>
        <label>1</label>
    </ligand>
</feature>
<dbReference type="OrthoDB" id="8214at2157"/>
<feature type="binding site" evidence="4">
    <location>
        <position position="87"/>
    </location>
    <ligand>
        <name>5-phospho-alpha-D-ribose 1-diphosphate</name>
        <dbReference type="ChEBI" id="CHEBI:58017"/>
    </ligand>
</feature>
<keyword evidence="3 4" id="KW-0808">Transferase</keyword>
<dbReference type="InterPro" id="IPR036320">
    <property type="entry name" value="Glycosyl_Trfase_fam3_N_dom_sf"/>
</dbReference>
<dbReference type="AlphaFoldDB" id="A0A2U9IG23"/>
<evidence type="ECO:0000256" key="3">
    <source>
        <dbReference type="ARBA" id="ARBA00022679"/>
    </source>
</evidence>
<dbReference type="GeneID" id="36832605"/>
<dbReference type="Pfam" id="PF02885">
    <property type="entry name" value="Glycos_trans_3N"/>
    <property type="match status" value="1"/>
</dbReference>
<dbReference type="EC" id="2.4.2.18" evidence="4"/>
<feature type="binding site" evidence="4">
    <location>
        <begin position="89"/>
        <end position="92"/>
    </location>
    <ligand>
        <name>5-phospho-alpha-D-ribose 1-diphosphate</name>
        <dbReference type="ChEBI" id="CHEBI:58017"/>
    </ligand>
</feature>
<feature type="binding site" evidence="4">
    <location>
        <position position="118"/>
    </location>
    <ligand>
        <name>5-phospho-alpha-D-ribose 1-diphosphate</name>
        <dbReference type="ChEBI" id="CHEBI:58017"/>
    </ligand>
</feature>
<comment type="caution">
    <text evidence="4">Lacks conserved residue(s) required for the propagation of feature annotation.</text>
</comment>
<feature type="binding site" evidence="4">
    <location>
        <position position="224"/>
    </location>
    <ligand>
        <name>Mg(2+)</name>
        <dbReference type="ChEBI" id="CHEBI:18420"/>
        <label>1</label>
    </ligand>
</feature>
<feature type="binding site" evidence="4">
    <location>
        <position position="109"/>
    </location>
    <ligand>
        <name>anthranilate</name>
        <dbReference type="ChEBI" id="CHEBI:16567"/>
        <label>1</label>
    </ligand>
</feature>
<comment type="similarity">
    <text evidence="4">Belongs to the anthranilate phosphoribosyltransferase family.</text>
</comment>
<feature type="domain" description="Glycosyl transferase family 3" evidence="5">
    <location>
        <begin position="72"/>
        <end position="311"/>
    </location>
</feature>
<dbReference type="EMBL" id="CP029289">
    <property type="protein sequence ID" value="AWR94973.1"/>
    <property type="molecule type" value="Genomic_DNA"/>
</dbReference>
<keyword evidence="4" id="KW-0460">Magnesium</keyword>
<dbReference type="InterPro" id="IPR000312">
    <property type="entry name" value="Glycosyl_Trfase_fam3"/>
</dbReference>
<dbReference type="Proteomes" id="UP000248044">
    <property type="component" value="Chromosome"/>
</dbReference>
<sequence length="348" mass="38260">MSSKELLNKVTEKLDLEETEAEEIANSIMSGSMPEILSAAFLSALKTKGESVSEISGFAKSMRSHALKVYLGDAIDTAGTGGDGYGTVNVSTISAILVSQIYPVIKHGNRAASSKSGSADLLETLGYNISITPEKAKLLFDKYKFVFLFAQLYHPAMKNVANIRKTLGIRTIFNILGPLTNPAGIKKQIIGVFSRAYLEKIIAAGLSLGYDRLLLVHGEPGIDEVSPCGNTYVYELKGNKIESYIVNYSEFLKEKISIDKIIVKDSKDSAIRILRAINNKDEYIKNFIKINSAFALYVTGVTKDLYDSYELSSQLFETVFRKIYEIIEGNGDISKLRSLMVEAGVNKD</sequence>
<keyword evidence="4" id="KW-0822">Tryptophan biosynthesis</keyword>
<evidence type="ECO:0000313" key="8">
    <source>
        <dbReference type="Proteomes" id="UP000248044"/>
    </source>
</evidence>
<dbReference type="UniPathway" id="UPA00035">
    <property type="reaction ID" value="UER00041"/>
</dbReference>
<evidence type="ECO:0000259" key="5">
    <source>
        <dbReference type="Pfam" id="PF00591"/>
    </source>
</evidence>
<feature type="binding site" evidence="4">
    <location>
        <begin position="82"/>
        <end position="83"/>
    </location>
    <ligand>
        <name>5-phospho-alpha-D-ribose 1-diphosphate</name>
        <dbReference type="ChEBI" id="CHEBI:58017"/>
    </ligand>
</feature>
<dbReference type="PANTHER" id="PTHR43285">
    <property type="entry name" value="ANTHRANILATE PHOSPHORIBOSYLTRANSFERASE"/>
    <property type="match status" value="1"/>
</dbReference>
<reference evidence="7 8" key="1">
    <citation type="submission" date="2018-05" db="EMBL/GenBank/DDBJ databases">
        <title>Complete Genome Sequences of Extremely Thermoacidophilic, Metal-Mobilizing Type-Strain Members of the Archaeal Family Sulfolobaceae: Acidianus brierleyi DSM-1651T, Acidianus sulfidivorans DSM-18786T, Metallosphaera hakonensis DSM-7519T, and Metallosphaera prunae DSM-10039T.</title>
        <authorList>
            <person name="Counts J.A."/>
            <person name="Kelly R.M."/>
        </authorList>
    </citation>
    <scope>NUCLEOTIDE SEQUENCE [LARGE SCALE GENOMIC DNA]</scope>
    <source>
        <strain evidence="7 8">DSM 1651</strain>
    </source>
</reference>
<dbReference type="NCBIfam" id="TIGR01245">
    <property type="entry name" value="trpD"/>
    <property type="match status" value="1"/>
</dbReference>
<keyword evidence="4" id="KW-0057">Aromatic amino acid biosynthesis</keyword>
<dbReference type="KEGG" id="abri:DFR85_10575"/>
<gene>
    <name evidence="4 7" type="primary">trpD</name>
    <name evidence="7" type="ORF">DFR85_10575</name>
</gene>
<dbReference type="InterPro" id="IPR035902">
    <property type="entry name" value="Nuc_phospho_transferase"/>
</dbReference>
<dbReference type="RefSeq" id="WP_110270854.1">
    <property type="nucleotide sequence ID" value="NZ_CP029289.2"/>
</dbReference>
<dbReference type="InterPro" id="IPR005940">
    <property type="entry name" value="Anthranilate_Pribosyl_Tfrase"/>
</dbReference>
<comment type="function">
    <text evidence="4">Catalyzes the transfer of the phosphoribosyl group of 5-phosphorylribose-1-pyrophosphate (PRPP) to anthranilate to yield N-(5'-phosphoribosyl)-anthranilate (PRA).</text>
</comment>
<comment type="pathway">
    <text evidence="4">Amino-acid biosynthesis; L-tryptophan biosynthesis; L-tryptophan from chorismate: step 2/5.</text>
</comment>
<protein>
    <recommendedName>
        <fullName evidence="4">Anthranilate phosphoribosyltransferase</fullName>
        <ecNumber evidence="4">2.4.2.18</ecNumber>
    </recommendedName>
</protein>
<evidence type="ECO:0000256" key="4">
    <source>
        <dbReference type="HAMAP-Rule" id="MF_00211"/>
    </source>
</evidence>
<comment type="catalytic activity">
    <reaction evidence="4">
        <text>N-(5-phospho-beta-D-ribosyl)anthranilate + diphosphate = 5-phospho-alpha-D-ribose 1-diphosphate + anthranilate</text>
        <dbReference type="Rhea" id="RHEA:11768"/>
        <dbReference type="ChEBI" id="CHEBI:16567"/>
        <dbReference type="ChEBI" id="CHEBI:18277"/>
        <dbReference type="ChEBI" id="CHEBI:33019"/>
        <dbReference type="ChEBI" id="CHEBI:58017"/>
        <dbReference type="EC" id="2.4.2.18"/>
    </reaction>
</comment>
<dbReference type="InterPro" id="IPR017459">
    <property type="entry name" value="Glycosyl_Trfase_fam3_N_dom"/>
</dbReference>
<proteinExistence type="inferred from homology"/>
<evidence type="ECO:0000256" key="1">
    <source>
        <dbReference type="ARBA" id="ARBA00022605"/>
    </source>
</evidence>
<comment type="subunit">
    <text evidence="4">Homodimer.</text>
</comment>
<organism evidence="7 8">
    <name type="scientific">Acidianus brierleyi</name>
    <dbReference type="NCBI Taxonomy" id="41673"/>
    <lineage>
        <taxon>Archaea</taxon>
        <taxon>Thermoproteota</taxon>
        <taxon>Thermoprotei</taxon>
        <taxon>Sulfolobales</taxon>
        <taxon>Sulfolobaceae</taxon>
        <taxon>Acidianus</taxon>
    </lineage>
</organism>
<dbReference type="Gene3D" id="1.20.970.10">
    <property type="entry name" value="Transferase, Pyrimidine Nucleoside Phosphorylase, Chain C"/>
    <property type="match status" value="1"/>
</dbReference>
<name>A0A2U9IG23_9CREN</name>
<feature type="binding site" evidence="4">
    <location>
        <begin position="106"/>
        <end position="114"/>
    </location>
    <ligand>
        <name>5-phospho-alpha-D-ribose 1-diphosphate</name>
        <dbReference type="ChEBI" id="CHEBI:58017"/>
    </ligand>
</feature>
<keyword evidence="1 4" id="KW-0028">Amino-acid biosynthesis</keyword>
<dbReference type="SUPFAM" id="SSF52418">
    <property type="entry name" value="Nucleoside phosphorylase/phosphoribosyltransferase catalytic domain"/>
    <property type="match status" value="1"/>
</dbReference>
<feature type="binding site" evidence="4">
    <location>
        <position position="79"/>
    </location>
    <ligand>
        <name>5-phospho-alpha-D-ribose 1-diphosphate</name>
        <dbReference type="ChEBI" id="CHEBI:58017"/>
    </ligand>
</feature>
<dbReference type="PANTHER" id="PTHR43285:SF2">
    <property type="entry name" value="ANTHRANILATE PHOSPHORIBOSYLTRANSFERASE"/>
    <property type="match status" value="1"/>
</dbReference>
<feature type="binding site" evidence="4">
    <location>
        <position position="224"/>
    </location>
    <ligand>
        <name>Mg(2+)</name>
        <dbReference type="ChEBI" id="CHEBI:18420"/>
        <label>2</label>
    </ligand>
</feature>
<accession>A0A2U9IG23</accession>
<keyword evidence="2 4" id="KW-0328">Glycosyltransferase</keyword>
<feature type="binding site" evidence="4">
    <location>
        <position position="79"/>
    </location>
    <ligand>
        <name>anthranilate</name>
        <dbReference type="ChEBI" id="CHEBI:16567"/>
        <label>1</label>
    </ligand>
</feature>
<keyword evidence="8" id="KW-1185">Reference proteome</keyword>
<evidence type="ECO:0000256" key="2">
    <source>
        <dbReference type="ARBA" id="ARBA00022676"/>
    </source>
</evidence>
<keyword evidence="4" id="KW-0479">Metal-binding</keyword>